<gene>
    <name evidence="4" type="ORF">GCM10017772_43130</name>
</gene>
<evidence type="ECO:0000256" key="1">
    <source>
        <dbReference type="ARBA" id="ARBA00008520"/>
    </source>
</evidence>
<keyword evidence="2" id="KW-0813">Transport</keyword>
<dbReference type="InterPro" id="IPR006059">
    <property type="entry name" value="SBP"/>
</dbReference>
<sequence>MTGGTAGGGTASGGTAGGGSHGVITRRGFIVGGAAGLLAGAGLPLGLEGLFGGPADMETFGAGDQLTILSGRDETDGGQRRLLVDLWNRVHEAHPARIVEVSSNADRAYSTMLSAAQAGETGYDVYNLDIPWVPQFAQSGYLRVLDGATGEGFLGEPWAAGTWDGAAYALPFNSDVGLLYCNLDLITEYYEGQVPATDPIPVHDGWAGLDTFAHEVLAAVGGDRPGLSRAPVDTAIALQLADYEGFTVNLWEVLLGAGAVSVDAAGRPVFQDVEQIGATVESLAARLRASSDGPSGAAASLAFDEQGSLAAFAAGRAVFLRHWPRALRLLRGEDAAPFRVGFMPVPGGGVLGGQSLAVAAASKYPVAARRLVEFLTDERSHQVIFERGGFAASREAPYRDPAAPWAREAVTDGLAASLVDYATGKGAARTNDALRKANDALRRAVDGASPRPRLQHYVELSEEFRRYVRAALSPAGSSGSAARFDAAELAERMDTAMDGKVTRS</sequence>
<reference evidence="4" key="1">
    <citation type="journal article" date="2014" name="Int. J. Syst. Evol. Microbiol.">
        <title>Complete genome sequence of Corynebacterium casei LMG S-19264T (=DSM 44701T), isolated from a smear-ripened cheese.</title>
        <authorList>
            <consortium name="US DOE Joint Genome Institute (JGI-PGF)"/>
            <person name="Walter F."/>
            <person name="Albersmeier A."/>
            <person name="Kalinowski J."/>
            <person name="Ruckert C."/>
        </authorList>
    </citation>
    <scope>NUCLEOTIDE SEQUENCE</scope>
    <source>
        <strain evidence="4">CGMCC 4.7398</strain>
    </source>
</reference>
<keyword evidence="5" id="KW-1185">Reference proteome</keyword>
<evidence type="ECO:0000256" key="3">
    <source>
        <dbReference type="ARBA" id="ARBA00022729"/>
    </source>
</evidence>
<name>A0A919G5X3_9MICO</name>
<evidence type="ECO:0000313" key="5">
    <source>
        <dbReference type="Proteomes" id="UP000627369"/>
    </source>
</evidence>
<dbReference type="Pfam" id="PF13416">
    <property type="entry name" value="SBP_bac_8"/>
    <property type="match status" value="1"/>
</dbReference>
<keyword evidence="3" id="KW-0732">Signal</keyword>
<protein>
    <recommendedName>
        <fullName evidence="6">Multiple sugar transport system substrate-binding protein</fullName>
    </recommendedName>
</protein>
<dbReference type="Gene3D" id="3.40.190.10">
    <property type="entry name" value="Periplasmic binding protein-like II"/>
    <property type="match status" value="2"/>
</dbReference>
<dbReference type="EMBL" id="BNAS01000008">
    <property type="protein sequence ID" value="GHH78847.1"/>
    <property type="molecule type" value="Genomic_DNA"/>
</dbReference>
<comment type="similarity">
    <text evidence="1">Belongs to the bacterial solute-binding protein 1 family.</text>
</comment>
<dbReference type="PANTHER" id="PTHR43649:SF34">
    <property type="entry name" value="ABC TRANSPORTER PERIPLASMIC-BINDING PROTEIN YCJN-RELATED"/>
    <property type="match status" value="1"/>
</dbReference>
<dbReference type="AlphaFoldDB" id="A0A919G5X3"/>
<organism evidence="4 5">
    <name type="scientific">Promicromonospora soli</name>
    <dbReference type="NCBI Taxonomy" id="2035533"/>
    <lineage>
        <taxon>Bacteria</taxon>
        <taxon>Bacillati</taxon>
        <taxon>Actinomycetota</taxon>
        <taxon>Actinomycetes</taxon>
        <taxon>Micrococcales</taxon>
        <taxon>Promicromonosporaceae</taxon>
        <taxon>Promicromonospora</taxon>
    </lineage>
</organism>
<dbReference type="Proteomes" id="UP000627369">
    <property type="component" value="Unassembled WGS sequence"/>
</dbReference>
<dbReference type="PANTHER" id="PTHR43649">
    <property type="entry name" value="ARABINOSE-BINDING PROTEIN-RELATED"/>
    <property type="match status" value="1"/>
</dbReference>
<dbReference type="InterPro" id="IPR050490">
    <property type="entry name" value="Bact_solute-bd_prot1"/>
</dbReference>
<evidence type="ECO:0000256" key="2">
    <source>
        <dbReference type="ARBA" id="ARBA00022448"/>
    </source>
</evidence>
<evidence type="ECO:0008006" key="6">
    <source>
        <dbReference type="Google" id="ProtNLM"/>
    </source>
</evidence>
<dbReference type="RefSeq" id="WP_189671357.1">
    <property type="nucleotide sequence ID" value="NZ_BNAS01000008.1"/>
</dbReference>
<comment type="caution">
    <text evidence="4">The sequence shown here is derived from an EMBL/GenBank/DDBJ whole genome shotgun (WGS) entry which is preliminary data.</text>
</comment>
<dbReference type="SUPFAM" id="SSF53850">
    <property type="entry name" value="Periplasmic binding protein-like II"/>
    <property type="match status" value="1"/>
</dbReference>
<reference evidence="4" key="2">
    <citation type="submission" date="2020-09" db="EMBL/GenBank/DDBJ databases">
        <authorList>
            <person name="Sun Q."/>
            <person name="Zhou Y."/>
        </authorList>
    </citation>
    <scope>NUCLEOTIDE SEQUENCE</scope>
    <source>
        <strain evidence="4">CGMCC 4.7398</strain>
    </source>
</reference>
<proteinExistence type="inferred from homology"/>
<accession>A0A919G5X3</accession>
<evidence type="ECO:0000313" key="4">
    <source>
        <dbReference type="EMBL" id="GHH78847.1"/>
    </source>
</evidence>